<gene>
    <name evidence="1" type="ORF">FCALED_LOCUS17416</name>
</gene>
<accession>A0A9N9J795</accession>
<comment type="caution">
    <text evidence="1">The sequence shown here is derived from an EMBL/GenBank/DDBJ whole genome shotgun (WGS) entry which is preliminary data.</text>
</comment>
<keyword evidence="2" id="KW-1185">Reference proteome</keyword>
<feature type="non-terminal residue" evidence="1">
    <location>
        <position position="1"/>
    </location>
</feature>
<evidence type="ECO:0000313" key="2">
    <source>
        <dbReference type="Proteomes" id="UP000789570"/>
    </source>
</evidence>
<name>A0A9N9J795_9GLOM</name>
<dbReference type="Proteomes" id="UP000789570">
    <property type="component" value="Unassembled WGS sequence"/>
</dbReference>
<protein>
    <submittedName>
        <fullName evidence="1">11628_t:CDS:1</fullName>
    </submittedName>
</protein>
<dbReference type="AlphaFoldDB" id="A0A9N9J795"/>
<evidence type="ECO:0000313" key="1">
    <source>
        <dbReference type="EMBL" id="CAG8769092.1"/>
    </source>
</evidence>
<dbReference type="EMBL" id="CAJVPQ010026539">
    <property type="protein sequence ID" value="CAG8769092.1"/>
    <property type="molecule type" value="Genomic_DNA"/>
</dbReference>
<proteinExistence type="predicted"/>
<reference evidence="1" key="1">
    <citation type="submission" date="2021-06" db="EMBL/GenBank/DDBJ databases">
        <authorList>
            <person name="Kallberg Y."/>
            <person name="Tangrot J."/>
            <person name="Rosling A."/>
        </authorList>
    </citation>
    <scope>NUCLEOTIDE SEQUENCE</scope>
    <source>
        <strain evidence="1">UK204</strain>
    </source>
</reference>
<feature type="non-terminal residue" evidence="1">
    <location>
        <position position="39"/>
    </location>
</feature>
<organism evidence="1 2">
    <name type="scientific">Funneliformis caledonium</name>
    <dbReference type="NCBI Taxonomy" id="1117310"/>
    <lineage>
        <taxon>Eukaryota</taxon>
        <taxon>Fungi</taxon>
        <taxon>Fungi incertae sedis</taxon>
        <taxon>Mucoromycota</taxon>
        <taxon>Glomeromycotina</taxon>
        <taxon>Glomeromycetes</taxon>
        <taxon>Glomerales</taxon>
        <taxon>Glomeraceae</taxon>
        <taxon>Funneliformis</taxon>
    </lineage>
</organism>
<sequence>QYHNCKLQDSNSWYSSSCPSSHLVTLINAKIDWHTGLKD</sequence>